<evidence type="ECO:0000313" key="1">
    <source>
        <dbReference type="EMBL" id="VDK59106.1"/>
    </source>
</evidence>
<dbReference type="AlphaFoldDB" id="A0A3P6R9K0"/>
<accession>A0A3P6R9K0</accession>
<dbReference type="OrthoDB" id="5866581at2759"/>
<name>A0A3P6R9K0_CYLGO</name>
<reference evidence="1 2" key="1">
    <citation type="submission" date="2018-11" db="EMBL/GenBank/DDBJ databases">
        <authorList>
            <consortium name="Pathogen Informatics"/>
        </authorList>
    </citation>
    <scope>NUCLEOTIDE SEQUENCE [LARGE SCALE GENOMIC DNA]</scope>
</reference>
<protein>
    <submittedName>
        <fullName evidence="1">Uncharacterized protein</fullName>
    </submittedName>
</protein>
<organism evidence="1 2">
    <name type="scientific">Cylicostephanus goldi</name>
    <name type="common">Nematode worm</name>
    <dbReference type="NCBI Taxonomy" id="71465"/>
    <lineage>
        <taxon>Eukaryota</taxon>
        <taxon>Metazoa</taxon>
        <taxon>Ecdysozoa</taxon>
        <taxon>Nematoda</taxon>
        <taxon>Chromadorea</taxon>
        <taxon>Rhabditida</taxon>
        <taxon>Rhabditina</taxon>
        <taxon>Rhabditomorpha</taxon>
        <taxon>Strongyloidea</taxon>
        <taxon>Strongylidae</taxon>
        <taxon>Cylicostephanus</taxon>
    </lineage>
</organism>
<gene>
    <name evidence="1" type="ORF">CGOC_LOCUS4548</name>
</gene>
<keyword evidence="2" id="KW-1185">Reference proteome</keyword>
<dbReference type="Proteomes" id="UP000271889">
    <property type="component" value="Unassembled WGS sequence"/>
</dbReference>
<proteinExistence type="predicted"/>
<sequence>MSFAYNLRAVGVKPHNFPYVSLGDCMGLDCEHPGVQVEFLRWCLQSFNATMTVNPTLMNDDDVVSMLGNGSADISLYALSHQESRLDKVAKLWVV</sequence>
<dbReference type="EMBL" id="UYRV01012702">
    <property type="protein sequence ID" value="VDK59106.1"/>
    <property type="molecule type" value="Genomic_DNA"/>
</dbReference>
<evidence type="ECO:0000313" key="2">
    <source>
        <dbReference type="Proteomes" id="UP000271889"/>
    </source>
</evidence>